<dbReference type="InterPro" id="IPR010994">
    <property type="entry name" value="RuvA_2-like"/>
</dbReference>
<dbReference type="SUPFAM" id="SSF56091">
    <property type="entry name" value="DNA ligase/mRNA capping enzyme, catalytic domain"/>
    <property type="match status" value="1"/>
</dbReference>
<keyword evidence="6 15" id="KW-0479">Metal-binding</keyword>
<dbReference type="FunFam" id="3.30.470.30:FF:000001">
    <property type="entry name" value="DNA ligase"/>
    <property type="match status" value="1"/>
</dbReference>
<evidence type="ECO:0000256" key="2">
    <source>
        <dbReference type="ARBA" id="ARBA00012722"/>
    </source>
</evidence>
<dbReference type="Proteomes" id="UP000231343">
    <property type="component" value="Unassembled WGS sequence"/>
</dbReference>
<evidence type="ECO:0000256" key="15">
    <source>
        <dbReference type="HAMAP-Rule" id="MF_01588"/>
    </source>
</evidence>
<feature type="binding site" evidence="15">
    <location>
        <position position="407"/>
    </location>
    <ligand>
        <name>Zn(2+)</name>
        <dbReference type="ChEBI" id="CHEBI:29105"/>
    </ligand>
</feature>
<dbReference type="PROSITE" id="PS50172">
    <property type="entry name" value="BRCT"/>
    <property type="match status" value="1"/>
</dbReference>
<dbReference type="InterPro" id="IPR013839">
    <property type="entry name" value="DNAligase_adenylation"/>
</dbReference>
<dbReference type="EC" id="6.5.1.2" evidence="2 15"/>
<feature type="binding site" evidence="15">
    <location>
        <position position="404"/>
    </location>
    <ligand>
        <name>Zn(2+)</name>
        <dbReference type="ChEBI" id="CHEBI:29105"/>
    </ligand>
</feature>
<evidence type="ECO:0000256" key="13">
    <source>
        <dbReference type="ARBA" id="ARBA00034005"/>
    </source>
</evidence>
<dbReference type="GO" id="GO:0003677">
    <property type="term" value="F:DNA binding"/>
    <property type="evidence" value="ECO:0007669"/>
    <property type="project" value="InterPro"/>
</dbReference>
<dbReference type="PANTHER" id="PTHR23389:SF9">
    <property type="entry name" value="DNA LIGASE"/>
    <property type="match status" value="1"/>
</dbReference>
<keyword evidence="10 15" id="KW-0520">NAD</keyword>
<gene>
    <name evidence="15" type="primary">ligA</name>
    <name evidence="18" type="ORF">COT42_07300</name>
</gene>
<evidence type="ECO:0000256" key="8">
    <source>
        <dbReference type="ARBA" id="ARBA00022833"/>
    </source>
</evidence>
<evidence type="ECO:0000256" key="6">
    <source>
        <dbReference type="ARBA" id="ARBA00022723"/>
    </source>
</evidence>
<comment type="cofactor">
    <cofactor evidence="15">
        <name>Mg(2+)</name>
        <dbReference type="ChEBI" id="CHEBI:18420"/>
    </cofactor>
    <cofactor evidence="15">
        <name>Mn(2+)</name>
        <dbReference type="ChEBI" id="CHEBI:29035"/>
    </cofactor>
</comment>
<dbReference type="InterPro" id="IPR001357">
    <property type="entry name" value="BRCT_dom"/>
</dbReference>
<dbReference type="InterPro" id="IPR018239">
    <property type="entry name" value="DNA_ligase_AS"/>
</dbReference>
<dbReference type="GO" id="GO:0006281">
    <property type="term" value="P:DNA repair"/>
    <property type="evidence" value="ECO:0007669"/>
    <property type="project" value="UniProtKB-KW"/>
</dbReference>
<dbReference type="Pfam" id="PF00533">
    <property type="entry name" value="BRCT"/>
    <property type="match status" value="1"/>
</dbReference>
<dbReference type="CDD" id="cd00114">
    <property type="entry name" value="LIGANc"/>
    <property type="match status" value="1"/>
</dbReference>
<dbReference type="InterPro" id="IPR041663">
    <property type="entry name" value="DisA/LigA_HHH"/>
</dbReference>
<dbReference type="InterPro" id="IPR004150">
    <property type="entry name" value="NAD_DNA_ligase_OB"/>
</dbReference>
<accession>A0A2H0XV13</accession>
<feature type="binding site" evidence="15">
    <location>
        <position position="139"/>
    </location>
    <ligand>
        <name>NAD(+)</name>
        <dbReference type="ChEBI" id="CHEBI:57540"/>
    </ligand>
</feature>
<evidence type="ECO:0000256" key="4">
    <source>
        <dbReference type="ARBA" id="ARBA00022598"/>
    </source>
</evidence>
<comment type="similarity">
    <text evidence="14 15">Belongs to the NAD-dependent DNA ligase family. LigA subfamily.</text>
</comment>
<feature type="active site" description="N6-AMP-lysine intermediate" evidence="15">
    <location>
        <position position="118"/>
    </location>
</feature>
<dbReference type="SUPFAM" id="SSF50249">
    <property type="entry name" value="Nucleic acid-binding proteins"/>
    <property type="match status" value="1"/>
</dbReference>
<keyword evidence="12 15" id="KW-0464">Manganese</keyword>
<dbReference type="PANTHER" id="PTHR23389">
    <property type="entry name" value="CHROMOSOME TRANSMISSION FIDELITY FACTOR 18"/>
    <property type="match status" value="1"/>
</dbReference>
<dbReference type="Gene3D" id="6.20.10.30">
    <property type="match status" value="1"/>
</dbReference>
<keyword evidence="11 15" id="KW-0234">DNA repair</keyword>
<feature type="binding site" evidence="15">
    <location>
        <position position="427"/>
    </location>
    <ligand>
        <name>Zn(2+)</name>
        <dbReference type="ChEBI" id="CHEBI:29105"/>
    </ligand>
</feature>
<dbReference type="Gene3D" id="3.30.470.30">
    <property type="entry name" value="DNA ligase/mRNA capping enzyme"/>
    <property type="match status" value="1"/>
</dbReference>
<dbReference type="AlphaFoldDB" id="A0A2H0XV13"/>
<organism evidence="18 19">
    <name type="scientific">Candidatus Saganbacteria bacterium CG08_land_8_20_14_0_20_45_16</name>
    <dbReference type="NCBI Taxonomy" id="2014293"/>
    <lineage>
        <taxon>Bacteria</taxon>
        <taxon>Bacillati</taxon>
        <taxon>Saganbacteria</taxon>
    </lineage>
</organism>
<dbReference type="Pfam" id="PF03119">
    <property type="entry name" value="DNA_ligase_ZBD"/>
    <property type="match status" value="1"/>
</dbReference>
<dbReference type="Pfam" id="PF03120">
    <property type="entry name" value="OB_DNA_ligase"/>
    <property type="match status" value="1"/>
</dbReference>
<dbReference type="Pfam" id="PF14520">
    <property type="entry name" value="HHH_5"/>
    <property type="match status" value="1"/>
</dbReference>
<dbReference type="SMART" id="SM00532">
    <property type="entry name" value="LIGANc"/>
    <property type="match status" value="1"/>
</dbReference>
<dbReference type="GO" id="GO:0046872">
    <property type="term" value="F:metal ion binding"/>
    <property type="evidence" value="ECO:0007669"/>
    <property type="project" value="UniProtKB-KW"/>
</dbReference>
<evidence type="ECO:0000256" key="12">
    <source>
        <dbReference type="ARBA" id="ARBA00023211"/>
    </source>
</evidence>
<comment type="catalytic activity">
    <reaction evidence="13 15 16">
        <text>NAD(+) + (deoxyribonucleotide)n-3'-hydroxyl + 5'-phospho-(deoxyribonucleotide)m = (deoxyribonucleotide)n+m + AMP + beta-nicotinamide D-nucleotide.</text>
        <dbReference type="EC" id="6.5.1.2"/>
    </reaction>
</comment>
<comment type="function">
    <text evidence="1 15">DNA ligase that catalyzes the formation of phosphodiester linkages between 5'-phosphoryl and 3'-hydroxyl groups in double-stranded DNA using NAD as a coenzyme and as the energy source for the reaction. It is essential for DNA replication and repair of damaged DNA.</text>
</comment>
<comment type="caution">
    <text evidence="15">Lacks conserved residue(s) required for the propagation of feature annotation.</text>
</comment>
<dbReference type="InterPro" id="IPR001679">
    <property type="entry name" value="DNA_ligase"/>
</dbReference>
<keyword evidence="5 15" id="KW-0235">DNA replication</keyword>
<evidence type="ECO:0000256" key="5">
    <source>
        <dbReference type="ARBA" id="ARBA00022705"/>
    </source>
</evidence>
<evidence type="ECO:0000313" key="18">
    <source>
        <dbReference type="EMBL" id="PIS28691.1"/>
    </source>
</evidence>
<dbReference type="Gene3D" id="1.10.287.610">
    <property type="entry name" value="Helix hairpin bin"/>
    <property type="match status" value="1"/>
</dbReference>
<dbReference type="PIRSF" id="PIRSF001604">
    <property type="entry name" value="LigA"/>
    <property type="match status" value="1"/>
</dbReference>
<dbReference type="InterPro" id="IPR036420">
    <property type="entry name" value="BRCT_dom_sf"/>
</dbReference>
<reference evidence="18 19" key="1">
    <citation type="submission" date="2017-09" db="EMBL/GenBank/DDBJ databases">
        <title>Depth-based differentiation of microbial function through sediment-hosted aquifers and enrichment of novel symbionts in the deep terrestrial subsurface.</title>
        <authorList>
            <person name="Probst A.J."/>
            <person name="Ladd B."/>
            <person name="Jarett J.K."/>
            <person name="Geller-Mcgrath D.E."/>
            <person name="Sieber C.M."/>
            <person name="Emerson J.B."/>
            <person name="Anantharaman K."/>
            <person name="Thomas B.C."/>
            <person name="Malmstrom R."/>
            <person name="Stieglmeier M."/>
            <person name="Klingl A."/>
            <person name="Woyke T."/>
            <person name="Ryan C.M."/>
            <person name="Banfield J.F."/>
        </authorList>
    </citation>
    <scope>NUCLEOTIDE SEQUENCE [LARGE SCALE GENOMIC DNA]</scope>
    <source>
        <strain evidence="18">CG08_land_8_20_14_0_20_45_16</strain>
    </source>
</reference>
<feature type="binding site" evidence="15">
    <location>
        <begin position="34"/>
        <end position="38"/>
    </location>
    <ligand>
        <name>NAD(+)</name>
        <dbReference type="ChEBI" id="CHEBI:57540"/>
    </ligand>
</feature>
<dbReference type="GO" id="GO:0005829">
    <property type="term" value="C:cytosol"/>
    <property type="evidence" value="ECO:0007669"/>
    <property type="project" value="TreeGrafter"/>
</dbReference>
<feature type="binding site" evidence="15">
    <location>
        <position position="116"/>
    </location>
    <ligand>
        <name>NAD(+)</name>
        <dbReference type="ChEBI" id="CHEBI:57540"/>
    </ligand>
</feature>
<feature type="binding site" evidence="15">
    <location>
        <position position="310"/>
    </location>
    <ligand>
        <name>NAD(+)</name>
        <dbReference type="ChEBI" id="CHEBI:57540"/>
    </ligand>
</feature>
<keyword evidence="8 15" id="KW-0862">Zinc</keyword>
<dbReference type="NCBIfam" id="NF005932">
    <property type="entry name" value="PRK07956.1"/>
    <property type="match status" value="1"/>
</dbReference>
<evidence type="ECO:0000259" key="17">
    <source>
        <dbReference type="PROSITE" id="PS50172"/>
    </source>
</evidence>
<feature type="binding site" evidence="15">
    <location>
        <begin position="83"/>
        <end position="84"/>
    </location>
    <ligand>
        <name>NAD(+)</name>
        <dbReference type="ChEBI" id="CHEBI:57540"/>
    </ligand>
</feature>
<proteinExistence type="inferred from homology"/>
<dbReference type="InterPro" id="IPR033136">
    <property type="entry name" value="DNA_ligase_CS"/>
</dbReference>
<dbReference type="Gene3D" id="3.40.50.10190">
    <property type="entry name" value="BRCT domain"/>
    <property type="match status" value="1"/>
</dbReference>
<dbReference type="Pfam" id="PF01653">
    <property type="entry name" value="DNA_ligase_aden"/>
    <property type="match status" value="1"/>
</dbReference>
<dbReference type="InterPro" id="IPR004149">
    <property type="entry name" value="Znf_DNAligase_C4"/>
</dbReference>
<dbReference type="Gene3D" id="1.10.150.20">
    <property type="entry name" value="5' to 3' exonuclease, C-terminal subdomain"/>
    <property type="match status" value="2"/>
</dbReference>
<name>A0A2H0XV13_UNCSA</name>
<dbReference type="Gene3D" id="2.40.50.140">
    <property type="entry name" value="Nucleic acid-binding proteins"/>
    <property type="match status" value="1"/>
</dbReference>
<dbReference type="InterPro" id="IPR012340">
    <property type="entry name" value="NA-bd_OB-fold"/>
</dbReference>
<keyword evidence="7 15" id="KW-0227">DNA damage</keyword>
<dbReference type="FunFam" id="1.10.150.20:FF:000006">
    <property type="entry name" value="DNA ligase"/>
    <property type="match status" value="1"/>
</dbReference>
<dbReference type="SUPFAM" id="SSF52113">
    <property type="entry name" value="BRCT domain"/>
    <property type="match status" value="1"/>
</dbReference>
<feature type="domain" description="BRCT" evidence="17">
    <location>
        <begin position="584"/>
        <end position="663"/>
    </location>
</feature>
<evidence type="ECO:0000256" key="1">
    <source>
        <dbReference type="ARBA" id="ARBA00004067"/>
    </source>
</evidence>
<keyword evidence="4 15" id="KW-0436">Ligase</keyword>
<dbReference type="SMART" id="SM00278">
    <property type="entry name" value="HhH1"/>
    <property type="match status" value="3"/>
</dbReference>
<dbReference type="EMBL" id="PEYM01000121">
    <property type="protein sequence ID" value="PIS28691.1"/>
    <property type="molecule type" value="Genomic_DNA"/>
</dbReference>
<dbReference type="GO" id="GO:0006260">
    <property type="term" value="P:DNA replication"/>
    <property type="evidence" value="ECO:0007669"/>
    <property type="project" value="UniProtKB-KW"/>
</dbReference>
<keyword evidence="9 15" id="KW-0460">Magnesium</keyword>
<dbReference type="Pfam" id="PF12826">
    <property type="entry name" value="HHH_2"/>
    <property type="match status" value="1"/>
</dbReference>
<dbReference type="FunFam" id="1.10.287.610:FF:000002">
    <property type="entry name" value="DNA ligase"/>
    <property type="match status" value="1"/>
</dbReference>
<evidence type="ECO:0000256" key="7">
    <source>
        <dbReference type="ARBA" id="ARBA00022763"/>
    </source>
</evidence>
<dbReference type="NCBIfam" id="TIGR00575">
    <property type="entry name" value="dnlj"/>
    <property type="match status" value="1"/>
</dbReference>
<feature type="binding site" evidence="15">
    <location>
        <position position="286"/>
    </location>
    <ligand>
        <name>NAD(+)</name>
        <dbReference type="ChEBI" id="CHEBI:57540"/>
    </ligand>
</feature>
<evidence type="ECO:0000313" key="19">
    <source>
        <dbReference type="Proteomes" id="UP000231343"/>
    </source>
</evidence>
<dbReference type="GO" id="GO:0003911">
    <property type="term" value="F:DNA ligase (NAD+) activity"/>
    <property type="evidence" value="ECO:0007669"/>
    <property type="project" value="UniProtKB-UniRule"/>
</dbReference>
<evidence type="ECO:0000256" key="9">
    <source>
        <dbReference type="ARBA" id="ARBA00022842"/>
    </source>
</evidence>
<evidence type="ECO:0000256" key="14">
    <source>
        <dbReference type="ARBA" id="ARBA00060881"/>
    </source>
</evidence>
<dbReference type="FunFam" id="1.10.150.20:FF:000007">
    <property type="entry name" value="DNA ligase"/>
    <property type="match status" value="1"/>
</dbReference>
<dbReference type="PROSITE" id="PS01056">
    <property type="entry name" value="DNA_LIGASE_N2"/>
    <property type="match status" value="1"/>
</dbReference>
<dbReference type="InterPro" id="IPR013840">
    <property type="entry name" value="DNAligase_N"/>
</dbReference>
<dbReference type="SUPFAM" id="SSF47781">
    <property type="entry name" value="RuvA domain 2-like"/>
    <property type="match status" value="1"/>
</dbReference>
<dbReference type="Pfam" id="PF22745">
    <property type="entry name" value="Nlig-Ia"/>
    <property type="match status" value="1"/>
</dbReference>
<dbReference type="InterPro" id="IPR003583">
    <property type="entry name" value="Hlx-hairpin-Hlx_DNA-bd_motif"/>
</dbReference>
<dbReference type="PROSITE" id="PS01055">
    <property type="entry name" value="DNA_LIGASE_N1"/>
    <property type="match status" value="1"/>
</dbReference>
<protein>
    <recommendedName>
        <fullName evidence="3 15">DNA ligase</fullName>
        <ecNumber evidence="2 15">6.5.1.2</ecNumber>
    </recommendedName>
    <alternativeName>
        <fullName evidence="15">Polydeoxyribonucleotide synthase [NAD(+)]</fullName>
    </alternativeName>
</protein>
<dbReference type="FunFam" id="2.40.50.140:FF:000012">
    <property type="entry name" value="DNA ligase"/>
    <property type="match status" value="1"/>
</dbReference>
<feature type="binding site" evidence="15">
    <location>
        <position position="173"/>
    </location>
    <ligand>
        <name>NAD(+)</name>
        <dbReference type="ChEBI" id="CHEBI:57540"/>
    </ligand>
</feature>
<dbReference type="HAMAP" id="MF_01588">
    <property type="entry name" value="DNA_ligase_A"/>
    <property type="match status" value="1"/>
</dbReference>
<evidence type="ECO:0000256" key="16">
    <source>
        <dbReference type="RuleBase" id="RU000618"/>
    </source>
</evidence>
<sequence length="663" mass="74261">MDKSQAKQKIASLTKQIKHHADLYYTKDKPVISDQEYDQFFRQLQKLEKEFPELSAEDSPSQRVGGKPLKLFKTITHKTPLLSLDNAMNFEELEAFDERVRKGLGLGEERVEYVAELKMDGLAISLLYKHGKFVQGATRGDGKNGEEITQNLKTIRSIPLTLAEPVDLEARGEAYLPLKDFAALNEERETAGEPRFANPRNAAAGSLRQLDPKITASRPLDIFIYFGLGPDMKKHSDVLDYLAQLGFKTNPNTEICSGLSEVKNFVEKWEEKRDKLPYEIDGIVVKVNSFPDQKKLGFTARAPRWAIAYKFAPRQAETIIEKIDLQVGRTGAITPVAKLSPVKVGGVTVKRATLHNEDEVKRKEIKIGDYVKIQRAGDVIPEVVSVIKAKRTGDEKEFQMPKHCPVCNSELYRPEGEAITRCINAACPAQVKERIRHFCTREAMDIEHVGPAVVDQLVEHKLVKDVADLYGLTTKELESLARFAEKSARNVIDSIQNSKDRPSDRLLYALGIRMVGRIVASLIAQHYDSLEDLFDIKAGELEKIHGIGDKVASSVERFFAQKENHKLIERLKKDGVRITDQKAKGPQPLKNKTFVFTGGLAMMARPEAEELVRSLGGHPSSSVSKQTDYLVAGTEPGTKYEKAKKLGVKIISEKEFDSLIKKA</sequence>
<dbReference type="CDD" id="cd17748">
    <property type="entry name" value="BRCT_DNA_ligase_like"/>
    <property type="match status" value="1"/>
</dbReference>
<dbReference type="SMART" id="SM00292">
    <property type="entry name" value="BRCT"/>
    <property type="match status" value="1"/>
</dbReference>
<evidence type="ECO:0000256" key="10">
    <source>
        <dbReference type="ARBA" id="ARBA00023027"/>
    </source>
</evidence>
<evidence type="ECO:0000256" key="3">
    <source>
        <dbReference type="ARBA" id="ARBA00013308"/>
    </source>
</evidence>
<comment type="caution">
    <text evidence="18">The sequence shown here is derived from an EMBL/GenBank/DDBJ whole genome shotgun (WGS) entry which is preliminary data.</text>
</comment>
<evidence type="ECO:0000256" key="11">
    <source>
        <dbReference type="ARBA" id="ARBA00023204"/>
    </source>
</evidence>